<evidence type="ECO:0000313" key="4">
    <source>
        <dbReference type="EnsemblPlants" id="PNT78325"/>
    </source>
</evidence>
<organism evidence="3">
    <name type="scientific">Brachypodium distachyon</name>
    <name type="common">Purple false brome</name>
    <name type="synonym">Trachynia distachya</name>
    <dbReference type="NCBI Taxonomy" id="15368"/>
    <lineage>
        <taxon>Eukaryota</taxon>
        <taxon>Viridiplantae</taxon>
        <taxon>Streptophyta</taxon>
        <taxon>Embryophyta</taxon>
        <taxon>Tracheophyta</taxon>
        <taxon>Spermatophyta</taxon>
        <taxon>Magnoliopsida</taxon>
        <taxon>Liliopsida</taxon>
        <taxon>Poales</taxon>
        <taxon>Poaceae</taxon>
        <taxon>BOP clade</taxon>
        <taxon>Pooideae</taxon>
        <taxon>Stipodae</taxon>
        <taxon>Brachypodieae</taxon>
        <taxon>Brachypodium</taxon>
    </lineage>
</organism>
<evidence type="ECO:0000313" key="5">
    <source>
        <dbReference type="Proteomes" id="UP000008810"/>
    </source>
</evidence>
<feature type="domain" description="VWFA" evidence="2">
    <location>
        <begin position="243"/>
        <end position="430"/>
    </location>
</feature>
<sequence length="705" mass="74691">MMDSTMGAVGDRCCACHAVMSPWDVPSFRSECAHAFHLRCASGRAAWIHTPAFLPALPHYQPLRATNYPFVPADVASRFGVCHGGVGNNNGASSTTDLMEVDRQSTCTSTTITAECRHAFHLTCLVPGTWACPVCGACWARSVSSTPSHYFPMPPPAAAVYDDDDEPLEQQQQPPQPMDEGWDLVQRQQGEEERPLLVLDAHCELPAVARGAAHDNFVVMLHAKAPPAAAAGAATEQARAPIDLVAVLDVSGSMAGYKIALLKKAVEFVVDQLGPADRLCARRLIPLTRMTADNGKAAAKAAVNGLNANGGTDILKCLTVAAKVLDGRRHRNPVASVILLSDGCDTYNLGDSYRGYYGVPTKANNTNYRNLLLPSTLSGGNGNGRTPIHTFGFGSDHDALAMHAVAEETGGTFSFIENMAVVQDAFAQCVGGLLSVSAQEVWIAASCTHHGVRVRGVKSGRYASRVEAYGRAASVDVGELYADEERRFLLLVDVPRAGEGEEVTELLKVTCTYRDAATGKVVSLVEKAVSVRRPVVGLTVPEKKELASAEVARERFRVEATEDIAAARAAAERGEHAEAARILDRRQVPAGLAGDARVASRREYEQSGRAVMLAGMSSHAQQRAGSARVFGAMAGAAACSSAGFGLDQVGAAAPAFTFGAAGAYATPAMRKMEDTSRMAREQQQQQTTTAASKSGSFFARNNGGS</sequence>
<dbReference type="PANTHER" id="PTHR10579">
    <property type="entry name" value="CALCIUM-ACTIVATED CHLORIDE CHANNEL REGULATOR"/>
    <property type="match status" value="1"/>
</dbReference>
<dbReference type="OrthoDB" id="687730at2759"/>
<reference evidence="3 4" key="1">
    <citation type="journal article" date="2010" name="Nature">
        <title>Genome sequencing and analysis of the model grass Brachypodium distachyon.</title>
        <authorList>
            <consortium name="International Brachypodium Initiative"/>
        </authorList>
    </citation>
    <scope>NUCLEOTIDE SEQUENCE [LARGE SCALE GENOMIC DNA]</scope>
    <source>
        <strain evidence="3 4">Bd21</strain>
    </source>
</reference>
<dbReference type="SMART" id="SM00327">
    <property type="entry name" value="VWA"/>
    <property type="match status" value="1"/>
</dbReference>
<dbReference type="InterPro" id="IPR032838">
    <property type="entry name" value="Vwaint_dom"/>
</dbReference>
<proteinExistence type="predicted"/>
<feature type="region of interest" description="Disordered" evidence="1">
    <location>
        <begin position="670"/>
        <end position="705"/>
    </location>
</feature>
<accession>A0A2K2DVM7</accession>
<dbReference type="SMART" id="SM00184">
    <property type="entry name" value="RING"/>
    <property type="match status" value="2"/>
</dbReference>
<dbReference type="PANTHER" id="PTHR10579:SF161">
    <property type="entry name" value="VWFA DOMAIN-CONTAINING PROTEIN"/>
    <property type="match status" value="1"/>
</dbReference>
<dbReference type="Gramene" id="PNT78325">
    <property type="protein sequence ID" value="PNT78325"/>
    <property type="gene ID" value="BRADI_1g77480v3"/>
</dbReference>
<dbReference type="Pfam" id="PF13519">
    <property type="entry name" value="VWA_2"/>
    <property type="match status" value="1"/>
</dbReference>
<dbReference type="InParanoid" id="A0A2K2DVM7"/>
<dbReference type="InterPro" id="IPR002035">
    <property type="entry name" value="VWF_A"/>
</dbReference>
<dbReference type="InterPro" id="IPR036465">
    <property type="entry name" value="vWFA_dom_sf"/>
</dbReference>
<feature type="region of interest" description="Disordered" evidence="1">
    <location>
        <begin position="162"/>
        <end position="181"/>
    </location>
</feature>
<dbReference type="InterPro" id="IPR051266">
    <property type="entry name" value="CLCR"/>
</dbReference>
<dbReference type="InterPro" id="IPR001841">
    <property type="entry name" value="Znf_RING"/>
</dbReference>
<evidence type="ECO:0000256" key="1">
    <source>
        <dbReference type="SAM" id="MobiDB-lite"/>
    </source>
</evidence>
<gene>
    <name evidence="3" type="ORF">BRADI_1g77480v3</name>
</gene>
<dbReference type="PROSITE" id="PS50234">
    <property type="entry name" value="VWFA"/>
    <property type="match status" value="1"/>
</dbReference>
<dbReference type="Proteomes" id="UP000008810">
    <property type="component" value="Chromosome 1"/>
</dbReference>
<dbReference type="EnsemblPlants" id="PNT78325">
    <property type="protein sequence ID" value="PNT78325"/>
    <property type="gene ID" value="BRADI_1g77480v3"/>
</dbReference>
<dbReference type="Pfam" id="PF13768">
    <property type="entry name" value="VWA_3"/>
    <property type="match status" value="1"/>
</dbReference>
<reference evidence="3" key="2">
    <citation type="submission" date="2017-06" db="EMBL/GenBank/DDBJ databases">
        <title>WGS assembly of Brachypodium distachyon.</title>
        <authorList>
            <consortium name="The International Brachypodium Initiative"/>
            <person name="Lucas S."/>
            <person name="Harmon-Smith M."/>
            <person name="Lail K."/>
            <person name="Tice H."/>
            <person name="Grimwood J."/>
            <person name="Bruce D."/>
            <person name="Barry K."/>
            <person name="Shu S."/>
            <person name="Lindquist E."/>
            <person name="Wang M."/>
            <person name="Pitluck S."/>
            <person name="Vogel J.P."/>
            <person name="Garvin D.F."/>
            <person name="Mockler T.C."/>
            <person name="Schmutz J."/>
            <person name="Rokhsar D."/>
            <person name="Bevan M.W."/>
        </authorList>
    </citation>
    <scope>NUCLEOTIDE SEQUENCE</scope>
    <source>
        <strain evidence="3">Bd21</strain>
    </source>
</reference>
<dbReference type="SUPFAM" id="SSF53300">
    <property type="entry name" value="vWA-like"/>
    <property type="match status" value="1"/>
</dbReference>
<protein>
    <recommendedName>
        <fullName evidence="2">VWFA domain-containing protein</fullName>
    </recommendedName>
</protein>
<reference evidence="4" key="3">
    <citation type="submission" date="2018-08" db="UniProtKB">
        <authorList>
            <consortium name="EnsemblPlants"/>
        </authorList>
    </citation>
    <scope>IDENTIFICATION</scope>
    <source>
        <strain evidence="4">cv. Bd21</strain>
    </source>
</reference>
<name>A0A2K2DVM7_BRADI</name>
<dbReference type="EMBL" id="CM000880">
    <property type="protein sequence ID" value="PNT78325.1"/>
    <property type="molecule type" value="Genomic_DNA"/>
</dbReference>
<feature type="compositionally biased region" description="Basic and acidic residues" evidence="1">
    <location>
        <begin position="670"/>
        <end position="680"/>
    </location>
</feature>
<evidence type="ECO:0000313" key="3">
    <source>
        <dbReference type="EMBL" id="PNT78325.1"/>
    </source>
</evidence>
<keyword evidence="5" id="KW-1185">Reference proteome</keyword>
<dbReference type="AlphaFoldDB" id="A0A2K2DVM7"/>
<evidence type="ECO:0000259" key="2">
    <source>
        <dbReference type="PROSITE" id="PS50234"/>
    </source>
</evidence>
<dbReference type="Pfam" id="PF14624">
    <property type="entry name" value="Vwaint"/>
    <property type="match status" value="1"/>
</dbReference>
<dbReference type="Gene3D" id="3.40.50.410">
    <property type="entry name" value="von Willebrand factor, type A domain"/>
    <property type="match status" value="1"/>
</dbReference>